<dbReference type="EMBL" id="BNBT01000135">
    <property type="protein sequence ID" value="GHE84570.1"/>
    <property type="molecule type" value="Genomic_DNA"/>
</dbReference>
<dbReference type="AlphaFoldDB" id="A0A919A3C1"/>
<protein>
    <submittedName>
        <fullName evidence="2">Uncharacterized protein</fullName>
    </submittedName>
</protein>
<accession>A0A919A3C1</accession>
<reference evidence="2" key="2">
    <citation type="submission" date="2020-09" db="EMBL/GenBank/DDBJ databases">
        <authorList>
            <person name="Sun Q."/>
            <person name="Ohkuma M."/>
        </authorList>
    </citation>
    <scope>NUCLEOTIDE SEQUENCE</scope>
    <source>
        <strain evidence="2">JCM 4784</strain>
    </source>
</reference>
<keyword evidence="1" id="KW-1133">Transmembrane helix</keyword>
<keyword evidence="3" id="KW-1185">Reference proteome</keyword>
<organism evidence="2 3">
    <name type="scientific">Streptomyces longispororuber</name>
    <dbReference type="NCBI Taxonomy" id="68230"/>
    <lineage>
        <taxon>Bacteria</taxon>
        <taxon>Bacillati</taxon>
        <taxon>Actinomycetota</taxon>
        <taxon>Actinomycetes</taxon>
        <taxon>Kitasatosporales</taxon>
        <taxon>Streptomycetaceae</taxon>
        <taxon>Streptomyces</taxon>
    </lineage>
</organism>
<gene>
    <name evidence="2" type="ORF">GCM10018785_60620</name>
</gene>
<reference evidence="2" key="1">
    <citation type="journal article" date="2014" name="Int. J. Syst. Evol. Microbiol.">
        <title>Complete genome sequence of Corynebacterium casei LMG S-19264T (=DSM 44701T), isolated from a smear-ripened cheese.</title>
        <authorList>
            <consortium name="US DOE Joint Genome Institute (JGI-PGF)"/>
            <person name="Walter F."/>
            <person name="Albersmeier A."/>
            <person name="Kalinowski J."/>
            <person name="Ruckert C."/>
        </authorList>
    </citation>
    <scope>NUCLEOTIDE SEQUENCE</scope>
    <source>
        <strain evidence="2">JCM 4784</strain>
    </source>
</reference>
<proteinExistence type="predicted"/>
<name>A0A919A3C1_9ACTN</name>
<keyword evidence="1" id="KW-0812">Transmembrane</keyword>
<keyword evidence="1" id="KW-0472">Membrane</keyword>
<dbReference type="Proteomes" id="UP000608024">
    <property type="component" value="Unassembled WGS sequence"/>
</dbReference>
<comment type="caution">
    <text evidence="2">The sequence shown here is derived from an EMBL/GenBank/DDBJ whole genome shotgun (WGS) entry which is preliminary data.</text>
</comment>
<evidence type="ECO:0000313" key="2">
    <source>
        <dbReference type="EMBL" id="GHE84570.1"/>
    </source>
</evidence>
<sequence>MRAGPRAAGSAAVGSVRVAVPVLVSVLGLVVVAVTGTTIGAASRGYQSVFILVVVAPGNRVRGWGSLGA</sequence>
<feature type="transmembrane region" description="Helical" evidence="1">
    <location>
        <begin position="20"/>
        <end position="42"/>
    </location>
</feature>
<evidence type="ECO:0000256" key="1">
    <source>
        <dbReference type="SAM" id="Phobius"/>
    </source>
</evidence>
<evidence type="ECO:0000313" key="3">
    <source>
        <dbReference type="Proteomes" id="UP000608024"/>
    </source>
</evidence>